<dbReference type="GO" id="GO:0008270">
    <property type="term" value="F:zinc ion binding"/>
    <property type="evidence" value="ECO:0007669"/>
    <property type="project" value="InterPro"/>
</dbReference>
<feature type="region of interest" description="Disordered" evidence="6">
    <location>
        <begin position="263"/>
        <end position="283"/>
    </location>
</feature>
<dbReference type="GO" id="GO:0006351">
    <property type="term" value="P:DNA-templated transcription"/>
    <property type="evidence" value="ECO:0007669"/>
    <property type="project" value="InterPro"/>
</dbReference>
<comment type="caution">
    <text evidence="8">The sequence shown here is derived from an EMBL/GenBank/DDBJ whole genome shotgun (WGS) entry which is preliminary data.</text>
</comment>
<dbReference type="AlphaFoldDB" id="A0AAD7FZR4"/>
<dbReference type="PANTHER" id="PTHR47338:SF29">
    <property type="entry name" value="ZN(2)-C6 FUNGAL-TYPE DOMAIN-CONTAINING PROTEIN"/>
    <property type="match status" value="1"/>
</dbReference>
<evidence type="ECO:0000256" key="6">
    <source>
        <dbReference type="SAM" id="MobiDB-lite"/>
    </source>
</evidence>
<dbReference type="Pfam" id="PF04082">
    <property type="entry name" value="Fungal_trans"/>
    <property type="match status" value="1"/>
</dbReference>
<organism evidence="8 9">
    <name type="scientific">Roridomyces roridus</name>
    <dbReference type="NCBI Taxonomy" id="1738132"/>
    <lineage>
        <taxon>Eukaryota</taxon>
        <taxon>Fungi</taxon>
        <taxon>Dikarya</taxon>
        <taxon>Basidiomycota</taxon>
        <taxon>Agaricomycotina</taxon>
        <taxon>Agaricomycetes</taxon>
        <taxon>Agaricomycetidae</taxon>
        <taxon>Agaricales</taxon>
        <taxon>Marasmiineae</taxon>
        <taxon>Mycenaceae</taxon>
        <taxon>Roridomyces</taxon>
    </lineage>
</organism>
<evidence type="ECO:0000256" key="5">
    <source>
        <dbReference type="ARBA" id="ARBA00023242"/>
    </source>
</evidence>
<accession>A0AAD7FZR4</accession>
<name>A0AAD7FZR4_9AGAR</name>
<protein>
    <recommendedName>
        <fullName evidence="7">Xylanolytic transcriptional activator regulatory domain-containing protein</fullName>
    </recommendedName>
</protein>
<evidence type="ECO:0000256" key="1">
    <source>
        <dbReference type="ARBA" id="ARBA00004123"/>
    </source>
</evidence>
<dbReference type="PANTHER" id="PTHR47338">
    <property type="entry name" value="ZN(II)2CYS6 TRANSCRIPTION FACTOR (EUROFUNG)-RELATED"/>
    <property type="match status" value="1"/>
</dbReference>
<evidence type="ECO:0000313" key="9">
    <source>
        <dbReference type="Proteomes" id="UP001221142"/>
    </source>
</evidence>
<keyword evidence="5" id="KW-0539">Nucleus</keyword>
<dbReference type="GO" id="GO:0000981">
    <property type="term" value="F:DNA-binding transcription factor activity, RNA polymerase II-specific"/>
    <property type="evidence" value="ECO:0007669"/>
    <property type="project" value="InterPro"/>
</dbReference>
<evidence type="ECO:0000256" key="2">
    <source>
        <dbReference type="ARBA" id="ARBA00022723"/>
    </source>
</evidence>
<reference evidence="8" key="1">
    <citation type="submission" date="2023-03" db="EMBL/GenBank/DDBJ databases">
        <title>Massive genome expansion in bonnet fungi (Mycena s.s.) driven by repeated elements and novel gene families across ecological guilds.</title>
        <authorList>
            <consortium name="Lawrence Berkeley National Laboratory"/>
            <person name="Harder C.B."/>
            <person name="Miyauchi S."/>
            <person name="Viragh M."/>
            <person name="Kuo A."/>
            <person name="Thoen E."/>
            <person name="Andreopoulos B."/>
            <person name="Lu D."/>
            <person name="Skrede I."/>
            <person name="Drula E."/>
            <person name="Henrissat B."/>
            <person name="Morin E."/>
            <person name="Kohler A."/>
            <person name="Barry K."/>
            <person name="LaButti K."/>
            <person name="Morin E."/>
            <person name="Salamov A."/>
            <person name="Lipzen A."/>
            <person name="Mereny Z."/>
            <person name="Hegedus B."/>
            <person name="Baldrian P."/>
            <person name="Stursova M."/>
            <person name="Weitz H."/>
            <person name="Taylor A."/>
            <person name="Grigoriev I.V."/>
            <person name="Nagy L.G."/>
            <person name="Martin F."/>
            <person name="Kauserud H."/>
        </authorList>
    </citation>
    <scope>NUCLEOTIDE SEQUENCE</scope>
    <source>
        <strain evidence="8">9284</strain>
    </source>
</reference>
<dbReference type="Proteomes" id="UP001221142">
    <property type="component" value="Unassembled WGS sequence"/>
</dbReference>
<dbReference type="CDD" id="cd12148">
    <property type="entry name" value="fungal_TF_MHR"/>
    <property type="match status" value="1"/>
</dbReference>
<evidence type="ECO:0000259" key="7">
    <source>
        <dbReference type="Pfam" id="PF04082"/>
    </source>
</evidence>
<gene>
    <name evidence="8" type="ORF">FB45DRAFT_211562</name>
</gene>
<feature type="region of interest" description="Disordered" evidence="6">
    <location>
        <begin position="86"/>
        <end position="106"/>
    </location>
</feature>
<feature type="compositionally biased region" description="Low complexity" evidence="6">
    <location>
        <begin position="95"/>
        <end position="106"/>
    </location>
</feature>
<evidence type="ECO:0000256" key="3">
    <source>
        <dbReference type="ARBA" id="ARBA00023015"/>
    </source>
</evidence>
<dbReference type="InterPro" id="IPR007219">
    <property type="entry name" value="XnlR_reg_dom"/>
</dbReference>
<comment type="subcellular location">
    <subcellularLocation>
        <location evidence="1">Nucleus</location>
    </subcellularLocation>
</comment>
<dbReference type="InterPro" id="IPR050815">
    <property type="entry name" value="TF_fung"/>
</dbReference>
<dbReference type="GO" id="GO:0005634">
    <property type="term" value="C:nucleus"/>
    <property type="evidence" value="ECO:0007669"/>
    <property type="project" value="UniProtKB-SubCell"/>
</dbReference>
<evidence type="ECO:0000256" key="4">
    <source>
        <dbReference type="ARBA" id="ARBA00023163"/>
    </source>
</evidence>
<keyword evidence="9" id="KW-1185">Reference proteome</keyword>
<sequence>MLELQIPENRNCKPICGPCRTNPKDDQCEYSDASTRSRTKLLEDTVSRLEARLHELEHPNDYTPSVTLFDPYSPLHTQTELSLSPAPLAPADFTSLPSSPQSSPDSMHNYVPLNVYTSPLELFDSHSPRRSHSVDYGPPIDFILIQKFLDHAPEFGFFLDKERLMHSIRLPDQSKPSAGLLYAMHLWGARLSSDIRRGDYFKRKALQSAATDLHIPSLFLHTFQAKVLLGYFFFRTGSLLAARAHTAAAFALAIGAGLHRIRSSPDSQTHTHVDPGTGKGMSLPLPRDAVEEGERINAFWAVFVLQKNLGMALDAAVFGTS</sequence>
<dbReference type="EMBL" id="JARKIF010000002">
    <property type="protein sequence ID" value="KAJ7647946.1"/>
    <property type="molecule type" value="Genomic_DNA"/>
</dbReference>
<keyword evidence="4" id="KW-0804">Transcription</keyword>
<feature type="domain" description="Xylanolytic transcriptional activator regulatory" evidence="7">
    <location>
        <begin position="158"/>
        <end position="305"/>
    </location>
</feature>
<keyword evidence="3" id="KW-0805">Transcription regulation</keyword>
<proteinExistence type="predicted"/>
<evidence type="ECO:0000313" key="8">
    <source>
        <dbReference type="EMBL" id="KAJ7647946.1"/>
    </source>
</evidence>
<keyword evidence="2" id="KW-0479">Metal-binding</keyword>
<dbReference type="GO" id="GO:0003677">
    <property type="term" value="F:DNA binding"/>
    <property type="evidence" value="ECO:0007669"/>
    <property type="project" value="InterPro"/>
</dbReference>